<keyword evidence="4" id="KW-1003">Cell membrane</keyword>
<name>A0A1M5L0B2_9BRAD</name>
<evidence type="ECO:0000256" key="1">
    <source>
        <dbReference type="ARBA" id="ARBA00004429"/>
    </source>
</evidence>
<comment type="similarity">
    <text evidence="2">Belongs to the PsiE family.</text>
</comment>
<feature type="transmembrane region" description="Helical" evidence="8">
    <location>
        <begin position="68"/>
        <end position="85"/>
    </location>
</feature>
<feature type="transmembrane region" description="Helical" evidence="8">
    <location>
        <begin position="91"/>
        <end position="108"/>
    </location>
</feature>
<protein>
    <recommendedName>
        <fullName evidence="3">Protein PsiE</fullName>
    </recommendedName>
</protein>
<gene>
    <name evidence="9" type="ORF">SAMN05444169_3183</name>
</gene>
<sequence length="175" mass="19206">MPDIQSDLTRTAENLHRGMKATADAVGILLVDGFHYLALFTIGATTVWSALAAFISMLSKGRAELSDILLLFIYLEIGAMVGIYFKTTRLPVRYLIYIAMTALGRVLIEVGGAEHKTGNELLIVAGAIFVLSFAVLVLRFASDKDDPSDTLGRGRHLYQHADLHEPSNDDQISRK</sequence>
<feature type="transmembrane region" description="Helical" evidence="8">
    <location>
        <begin position="120"/>
        <end position="141"/>
    </location>
</feature>
<dbReference type="PANTHER" id="PTHR37819:SF1">
    <property type="entry name" value="PROTEIN PSIE"/>
    <property type="match status" value="1"/>
</dbReference>
<proteinExistence type="inferred from homology"/>
<evidence type="ECO:0000256" key="8">
    <source>
        <dbReference type="SAM" id="Phobius"/>
    </source>
</evidence>
<dbReference type="InterPro" id="IPR009315">
    <property type="entry name" value="P_starv_induced_PsiE"/>
</dbReference>
<dbReference type="AlphaFoldDB" id="A0A1M5L0B2"/>
<dbReference type="Pfam" id="PF06146">
    <property type="entry name" value="PsiE"/>
    <property type="match status" value="1"/>
</dbReference>
<feature type="transmembrane region" description="Helical" evidence="8">
    <location>
        <begin position="34"/>
        <end position="56"/>
    </location>
</feature>
<evidence type="ECO:0000313" key="9">
    <source>
        <dbReference type="EMBL" id="SHG58532.1"/>
    </source>
</evidence>
<keyword evidence="7 8" id="KW-0472">Membrane</keyword>
<evidence type="ECO:0000256" key="7">
    <source>
        <dbReference type="ARBA" id="ARBA00023136"/>
    </source>
</evidence>
<evidence type="ECO:0000256" key="2">
    <source>
        <dbReference type="ARBA" id="ARBA00005632"/>
    </source>
</evidence>
<dbReference type="PANTHER" id="PTHR37819">
    <property type="entry name" value="PROTEIN PSIE"/>
    <property type="match status" value="1"/>
</dbReference>
<organism evidence="9 10">
    <name type="scientific">Bradyrhizobium erythrophlei</name>
    <dbReference type="NCBI Taxonomy" id="1437360"/>
    <lineage>
        <taxon>Bacteria</taxon>
        <taxon>Pseudomonadati</taxon>
        <taxon>Pseudomonadota</taxon>
        <taxon>Alphaproteobacteria</taxon>
        <taxon>Hyphomicrobiales</taxon>
        <taxon>Nitrobacteraceae</taxon>
        <taxon>Bradyrhizobium</taxon>
    </lineage>
</organism>
<dbReference type="GO" id="GO:0005886">
    <property type="term" value="C:plasma membrane"/>
    <property type="evidence" value="ECO:0007669"/>
    <property type="project" value="UniProtKB-SubCell"/>
</dbReference>
<keyword evidence="6 8" id="KW-1133">Transmembrane helix</keyword>
<evidence type="ECO:0000313" key="10">
    <source>
        <dbReference type="Proteomes" id="UP000190675"/>
    </source>
</evidence>
<dbReference type="RefSeq" id="WP_244567910.1">
    <property type="nucleotide sequence ID" value="NZ_LT670818.1"/>
</dbReference>
<evidence type="ECO:0000256" key="5">
    <source>
        <dbReference type="ARBA" id="ARBA00022692"/>
    </source>
</evidence>
<reference evidence="9 10" key="1">
    <citation type="submission" date="2016-11" db="EMBL/GenBank/DDBJ databases">
        <authorList>
            <person name="Jaros S."/>
            <person name="Januszkiewicz K."/>
            <person name="Wedrychowicz H."/>
        </authorList>
    </citation>
    <scope>NUCLEOTIDE SEQUENCE [LARGE SCALE GENOMIC DNA]</scope>
    <source>
        <strain evidence="9 10">GAS242</strain>
    </source>
</reference>
<accession>A0A1M5L0B2</accession>
<dbReference type="InterPro" id="IPR020948">
    <property type="entry name" value="P_starv_induced_PsiE-like"/>
</dbReference>
<dbReference type="GO" id="GO:0016036">
    <property type="term" value="P:cellular response to phosphate starvation"/>
    <property type="evidence" value="ECO:0007669"/>
    <property type="project" value="InterPro"/>
</dbReference>
<evidence type="ECO:0000256" key="4">
    <source>
        <dbReference type="ARBA" id="ARBA00022475"/>
    </source>
</evidence>
<dbReference type="Proteomes" id="UP000190675">
    <property type="component" value="Chromosome I"/>
</dbReference>
<dbReference type="EMBL" id="LT670818">
    <property type="protein sequence ID" value="SHG58532.1"/>
    <property type="molecule type" value="Genomic_DNA"/>
</dbReference>
<evidence type="ECO:0000256" key="6">
    <source>
        <dbReference type="ARBA" id="ARBA00022989"/>
    </source>
</evidence>
<comment type="subcellular location">
    <subcellularLocation>
        <location evidence="1">Cell inner membrane</location>
        <topology evidence="1">Multi-pass membrane protein</topology>
    </subcellularLocation>
</comment>
<keyword evidence="5 8" id="KW-0812">Transmembrane</keyword>
<evidence type="ECO:0000256" key="3">
    <source>
        <dbReference type="ARBA" id="ARBA00021903"/>
    </source>
</evidence>